<dbReference type="STRING" id="1817756.A2140_04440"/>
<dbReference type="Proteomes" id="UP000178379">
    <property type="component" value="Unassembled WGS sequence"/>
</dbReference>
<proteinExistence type="predicted"/>
<evidence type="ECO:0008006" key="4">
    <source>
        <dbReference type="Google" id="ProtNLM"/>
    </source>
</evidence>
<evidence type="ECO:0000313" key="2">
    <source>
        <dbReference type="EMBL" id="OGI41183.1"/>
    </source>
</evidence>
<evidence type="ECO:0000256" key="1">
    <source>
        <dbReference type="SAM" id="SignalP"/>
    </source>
</evidence>
<dbReference type="Pfam" id="PF13801">
    <property type="entry name" value="Metal_resist"/>
    <property type="match status" value="1"/>
</dbReference>
<gene>
    <name evidence="2" type="ORF">A2140_04440</name>
</gene>
<dbReference type="InterPro" id="IPR025961">
    <property type="entry name" value="Metal_resist"/>
</dbReference>
<sequence>MRFLGFLALVSLPAMAVTPPAPSPYAGQQQRAIKALSASDIEGYRKGSGMGYAKAAELNRYPGPSHVLELSSPLALTPAQRQQTQGIYDRMQQNAVQIGRQIVDREASLDALFAGRTADNGKVERLTREIALLQARLRFVHLRAHLEMAKVLTPAQIDAYQRLRGYRDGHTGSHQHQH</sequence>
<dbReference type="Gene3D" id="1.20.120.1490">
    <property type="match status" value="1"/>
</dbReference>
<organism evidence="2 3">
    <name type="scientific">Candidatus Muproteobacteria bacterium RBG_16_62_13</name>
    <dbReference type="NCBI Taxonomy" id="1817756"/>
    <lineage>
        <taxon>Bacteria</taxon>
        <taxon>Pseudomonadati</taxon>
        <taxon>Pseudomonadota</taxon>
        <taxon>Candidatus Muproteobacteria</taxon>
    </lineage>
</organism>
<evidence type="ECO:0000313" key="3">
    <source>
        <dbReference type="Proteomes" id="UP000178379"/>
    </source>
</evidence>
<comment type="caution">
    <text evidence="2">The sequence shown here is derived from an EMBL/GenBank/DDBJ whole genome shotgun (WGS) entry which is preliminary data.</text>
</comment>
<feature type="signal peptide" evidence="1">
    <location>
        <begin position="1"/>
        <end position="16"/>
    </location>
</feature>
<accession>A0A1F6T7S8</accession>
<protein>
    <recommendedName>
        <fullName evidence="4">Periplasmic heavy metal sensor</fullName>
    </recommendedName>
</protein>
<dbReference type="EMBL" id="MFSQ01000033">
    <property type="protein sequence ID" value="OGI41183.1"/>
    <property type="molecule type" value="Genomic_DNA"/>
</dbReference>
<feature type="chain" id="PRO_5009526583" description="Periplasmic heavy metal sensor" evidence="1">
    <location>
        <begin position="17"/>
        <end position="178"/>
    </location>
</feature>
<keyword evidence="1" id="KW-0732">Signal</keyword>
<reference evidence="2 3" key="1">
    <citation type="journal article" date="2016" name="Nat. Commun.">
        <title>Thousands of microbial genomes shed light on interconnected biogeochemical processes in an aquifer system.</title>
        <authorList>
            <person name="Anantharaman K."/>
            <person name="Brown C.T."/>
            <person name="Hug L.A."/>
            <person name="Sharon I."/>
            <person name="Castelle C.J."/>
            <person name="Probst A.J."/>
            <person name="Thomas B.C."/>
            <person name="Singh A."/>
            <person name="Wilkins M.J."/>
            <person name="Karaoz U."/>
            <person name="Brodie E.L."/>
            <person name="Williams K.H."/>
            <person name="Hubbard S.S."/>
            <person name="Banfield J.F."/>
        </authorList>
    </citation>
    <scope>NUCLEOTIDE SEQUENCE [LARGE SCALE GENOMIC DNA]</scope>
</reference>
<name>A0A1F6T7S8_9PROT</name>
<dbReference type="AlphaFoldDB" id="A0A1F6T7S8"/>